<evidence type="ECO:0000259" key="4">
    <source>
        <dbReference type="PROSITE" id="PS51186"/>
    </source>
</evidence>
<evidence type="ECO:0000313" key="6">
    <source>
        <dbReference type="EMBL" id="AKZ56482.1"/>
    </source>
</evidence>
<dbReference type="Proteomes" id="UP000061018">
    <property type="component" value="Chromosome"/>
</dbReference>
<reference evidence="7" key="1">
    <citation type="journal article" date="2015" name="J. Biotechnol.">
        <title>Complete genome sequence of Streptomyces ambofaciens ATCC 23877, the spiramycin producer.</title>
        <authorList>
            <person name="Thibessard A."/>
            <person name="Haas D."/>
            <person name="Gerbaud C."/>
            <person name="Aigle B."/>
            <person name="Lautru S."/>
            <person name="Pernodet J.L."/>
            <person name="Leblond P."/>
        </authorList>
    </citation>
    <scope>NUCLEOTIDE SEQUENCE [LARGE SCALE GENOMIC DNA]</scope>
    <source>
        <strain evidence="7">ATCC 23877 / 3486 / DSM 40053 / JCM 4204 / NBRC 12836 / NRRL B-2516</strain>
    </source>
</reference>
<dbReference type="InterPro" id="IPR016181">
    <property type="entry name" value="Acyl_CoA_acyltransferase"/>
</dbReference>
<dbReference type="EMBL" id="CP012382">
    <property type="protein sequence ID" value="AKZ56482.1"/>
    <property type="molecule type" value="Genomic_DNA"/>
</dbReference>
<dbReference type="GO" id="GO:0016787">
    <property type="term" value="F:hydrolase activity"/>
    <property type="evidence" value="ECO:0007669"/>
    <property type="project" value="UniProtKB-KW"/>
</dbReference>
<accession>A0A0K2AUH9</accession>
<evidence type="ECO:0000259" key="5">
    <source>
        <dbReference type="PROSITE" id="PS51462"/>
    </source>
</evidence>
<dbReference type="RefSeq" id="WP_053133103.1">
    <property type="nucleotide sequence ID" value="NZ_CP012382.1"/>
</dbReference>
<dbReference type="PANTHER" id="PTHR43046">
    <property type="entry name" value="GDP-MANNOSE MANNOSYL HYDROLASE"/>
    <property type="match status" value="1"/>
</dbReference>
<dbReference type="Gene3D" id="3.40.630.30">
    <property type="match status" value="1"/>
</dbReference>
<evidence type="ECO:0008006" key="8">
    <source>
        <dbReference type="Google" id="ProtNLM"/>
    </source>
</evidence>
<name>A0A0K2AUH9_STRA7</name>
<organism evidence="6 7">
    <name type="scientific">Streptomyces ambofaciens (strain ATCC 23877 / 3486 / DSM 40053 / JCM 4204 / NBRC 12836 / NRRL B-2516)</name>
    <dbReference type="NCBI Taxonomy" id="278992"/>
    <lineage>
        <taxon>Bacteria</taxon>
        <taxon>Bacillati</taxon>
        <taxon>Actinomycetota</taxon>
        <taxon>Actinomycetes</taxon>
        <taxon>Kitasatosporales</taxon>
        <taxon>Streptomycetaceae</taxon>
        <taxon>Streptomyces</taxon>
    </lineage>
</organism>
<protein>
    <recommendedName>
        <fullName evidence="8">MutT-like protein</fullName>
    </recommendedName>
</protein>
<dbReference type="InterPro" id="IPR015797">
    <property type="entry name" value="NUDIX_hydrolase-like_dom_sf"/>
</dbReference>
<comment type="cofactor">
    <cofactor evidence="1">
        <name>Mg(2+)</name>
        <dbReference type="ChEBI" id="CHEBI:18420"/>
    </cofactor>
</comment>
<evidence type="ECO:0000256" key="1">
    <source>
        <dbReference type="ARBA" id="ARBA00001946"/>
    </source>
</evidence>
<dbReference type="Pfam" id="PF00293">
    <property type="entry name" value="NUDIX"/>
    <property type="match status" value="1"/>
</dbReference>
<dbReference type="Pfam" id="PF00583">
    <property type="entry name" value="Acetyltransf_1"/>
    <property type="match status" value="1"/>
</dbReference>
<feature type="domain" description="N-acetyltransferase" evidence="4">
    <location>
        <begin position="30"/>
        <end position="171"/>
    </location>
</feature>
<keyword evidence="3" id="KW-0460">Magnesium</keyword>
<dbReference type="PROSITE" id="PS51186">
    <property type="entry name" value="GNAT"/>
    <property type="match status" value="1"/>
</dbReference>
<proteinExistence type="predicted"/>
<dbReference type="CDD" id="cd04685">
    <property type="entry name" value="NUDIX_Hydrolase"/>
    <property type="match status" value="1"/>
</dbReference>
<dbReference type="SUPFAM" id="SSF55811">
    <property type="entry name" value="Nudix"/>
    <property type="match status" value="1"/>
</dbReference>
<dbReference type="InterPro" id="IPR020084">
    <property type="entry name" value="NUDIX_hydrolase_CS"/>
</dbReference>
<dbReference type="AlphaFoldDB" id="A0A0K2AUH9"/>
<feature type="domain" description="Nudix hydrolase" evidence="5">
    <location>
        <begin position="176"/>
        <end position="318"/>
    </location>
</feature>
<dbReference type="InterPro" id="IPR000182">
    <property type="entry name" value="GNAT_dom"/>
</dbReference>
<gene>
    <name evidence="6" type="ORF">SAM23877_3435</name>
</gene>
<dbReference type="GO" id="GO:0016747">
    <property type="term" value="F:acyltransferase activity, transferring groups other than amino-acyl groups"/>
    <property type="evidence" value="ECO:0007669"/>
    <property type="project" value="InterPro"/>
</dbReference>
<dbReference type="InterPro" id="IPR000086">
    <property type="entry name" value="NUDIX_hydrolase_dom"/>
</dbReference>
<evidence type="ECO:0000256" key="3">
    <source>
        <dbReference type="ARBA" id="ARBA00022842"/>
    </source>
</evidence>
<dbReference type="CDD" id="cd04301">
    <property type="entry name" value="NAT_SF"/>
    <property type="match status" value="1"/>
</dbReference>
<dbReference type="PROSITE" id="PS00893">
    <property type="entry name" value="NUDIX_BOX"/>
    <property type="match status" value="1"/>
</dbReference>
<evidence type="ECO:0000256" key="2">
    <source>
        <dbReference type="ARBA" id="ARBA00022801"/>
    </source>
</evidence>
<dbReference type="SUPFAM" id="SSF55729">
    <property type="entry name" value="Acyl-CoA N-acyltransferases (Nat)"/>
    <property type="match status" value="1"/>
</dbReference>
<sequence length="325" mass="35637">MILSRLPLTPDRDIPRPLLTELTALYASHRAFHALSGDFPDPDDIRPEQVAAALAEELAQPGAEVLLARDAGRLVGCAVTLARHPDPADPDPWIGLLMVDADLRRQGHGRRLASLVEDRFRAEGRTAVRLAVLDGDTAALAFWTALGYTVVDHRGDLGPGRPCTVLRKPLDGLSRTPRRAARVAVLDPEGAVFLFRYDNVEVGVYWAMPGGGLEADEGPREGALRELREETGWTDLEPGPLLCAWEHDFTHLSVGPVRQHEHVYVARGPRREPTGPHLAAAHAADGILTWRWWTREELAEAPEPLWPPDLARLLDAFDRAGGSGD</sequence>
<dbReference type="KEGG" id="samb:SAM23877_3435"/>
<dbReference type="PROSITE" id="PS51462">
    <property type="entry name" value="NUDIX"/>
    <property type="match status" value="1"/>
</dbReference>
<evidence type="ECO:0000313" key="7">
    <source>
        <dbReference type="Proteomes" id="UP000061018"/>
    </source>
</evidence>
<dbReference type="PANTHER" id="PTHR43046:SF12">
    <property type="entry name" value="GDP-MANNOSE MANNOSYL HYDROLASE"/>
    <property type="match status" value="1"/>
</dbReference>
<keyword evidence="2" id="KW-0378">Hydrolase</keyword>
<dbReference type="Gene3D" id="3.90.79.10">
    <property type="entry name" value="Nucleoside Triphosphate Pyrophosphohydrolase"/>
    <property type="match status" value="1"/>
</dbReference>